<reference evidence="3" key="1">
    <citation type="journal article" date="2023" name="Mol. Phylogenet. Evol.">
        <title>Genome-scale phylogeny and comparative genomics of the fungal order Sordariales.</title>
        <authorList>
            <person name="Hensen N."/>
            <person name="Bonometti L."/>
            <person name="Westerberg I."/>
            <person name="Brannstrom I.O."/>
            <person name="Guillou S."/>
            <person name="Cros-Aarteil S."/>
            <person name="Calhoun S."/>
            <person name="Haridas S."/>
            <person name="Kuo A."/>
            <person name="Mondo S."/>
            <person name="Pangilinan J."/>
            <person name="Riley R."/>
            <person name="LaButti K."/>
            <person name="Andreopoulos B."/>
            <person name="Lipzen A."/>
            <person name="Chen C."/>
            <person name="Yan M."/>
            <person name="Daum C."/>
            <person name="Ng V."/>
            <person name="Clum A."/>
            <person name="Steindorff A."/>
            <person name="Ohm R.A."/>
            <person name="Martin F."/>
            <person name="Silar P."/>
            <person name="Natvig D.O."/>
            <person name="Lalanne C."/>
            <person name="Gautier V."/>
            <person name="Ament-Velasquez S.L."/>
            <person name="Kruys A."/>
            <person name="Hutchinson M.I."/>
            <person name="Powell A.J."/>
            <person name="Barry K."/>
            <person name="Miller A.N."/>
            <person name="Grigoriev I.V."/>
            <person name="Debuchy R."/>
            <person name="Gladieux P."/>
            <person name="Hiltunen Thoren M."/>
            <person name="Johannesson H."/>
        </authorList>
    </citation>
    <scope>NUCLEOTIDE SEQUENCE</scope>
    <source>
        <strain evidence="3">CBS 990.96</strain>
    </source>
</reference>
<dbReference type="PANTHER" id="PTHR34502">
    <property type="entry name" value="DUF6594 DOMAIN-CONTAINING PROTEIN-RELATED"/>
    <property type="match status" value="1"/>
</dbReference>
<comment type="caution">
    <text evidence="3">The sequence shown here is derived from an EMBL/GenBank/DDBJ whole genome shotgun (WGS) entry which is preliminary data.</text>
</comment>
<feature type="transmembrane region" description="Helical" evidence="1">
    <location>
        <begin position="225"/>
        <end position="245"/>
    </location>
</feature>
<evidence type="ECO:0000313" key="4">
    <source>
        <dbReference type="Proteomes" id="UP001301958"/>
    </source>
</evidence>
<keyword evidence="1" id="KW-1133">Transmembrane helix</keyword>
<dbReference type="PANTHER" id="PTHR34502:SF3">
    <property type="entry name" value="DUF6594 DOMAIN-CONTAINING PROTEIN"/>
    <property type="match status" value="1"/>
</dbReference>
<keyword evidence="1" id="KW-0472">Membrane</keyword>
<sequence>MAFQRRTRQPQPSAAEQANLFQNRPPTMESYREGYPRLAAFLNSEKEFTAFRHFGQVHVRLLLEKQDEIAQLEERLDQLDKNETNDFALRTRREHPRSDERRALFAELEAKVVSYDTLLDLYLRQTQWPRVKDGNAESIANWMRANKPIVARESTFLNNWDDLVAPIITTTNTQTVFDGWIAACAVLLHKLGLVKVFATSTDLLKSSNPHVVRVTKDRISIGTRLLTSILAILALTMPVVLLYSIRSIAARIKVVAVCSSGFAMFISFISQGRPIEVFSTTATYCAVLVVFLTYLPEELG</sequence>
<reference evidence="3" key="2">
    <citation type="submission" date="2023-05" db="EMBL/GenBank/DDBJ databases">
        <authorList>
            <consortium name="Lawrence Berkeley National Laboratory"/>
            <person name="Steindorff A."/>
            <person name="Hensen N."/>
            <person name="Bonometti L."/>
            <person name="Westerberg I."/>
            <person name="Brannstrom I.O."/>
            <person name="Guillou S."/>
            <person name="Cros-Aarteil S."/>
            <person name="Calhoun S."/>
            <person name="Haridas S."/>
            <person name="Kuo A."/>
            <person name="Mondo S."/>
            <person name="Pangilinan J."/>
            <person name="Riley R."/>
            <person name="Labutti K."/>
            <person name="Andreopoulos B."/>
            <person name="Lipzen A."/>
            <person name="Chen C."/>
            <person name="Yanf M."/>
            <person name="Daum C."/>
            <person name="Ng V."/>
            <person name="Clum A."/>
            <person name="Ohm R."/>
            <person name="Martin F."/>
            <person name="Silar P."/>
            <person name="Natvig D."/>
            <person name="Lalanne C."/>
            <person name="Gautier V."/>
            <person name="Ament-Velasquez S.L."/>
            <person name="Kruys A."/>
            <person name="Hutchinson M.I."/>
            <person name="Powell A.J."/>
            <person name="Barry K."/>
            <person name="Miller A.N."/>
            <person name="Grigoriev I.V."/>
            <person name="Debuchy R."/>
            <person name="Gladieux P."/>
            <person name="Thoren M.H."/>
            <person name="Johannesson H."/>
        </authorList>
    </citation>
    <scope>NUCLEOTIDE SEQUENCE</scope>
    <source>
        <strain evidence="3">CBS 990.96</strain>
    </source>
</reference>
<dbReference type="Pfam" id="PF20237">
    <property type="entry name" value="DUF6594"/>
    <property type="match status" value="1"/>
</dbReference>
<dbReference type="AlphaFoldDB" id="A0AAN7H1R2"/>
<feature type="transmembrane region" description="Helical" evidence="1">
    <location>
        <begin position="277"/>
        <end position="295"/>
    </location>
</feature>
<keyword evidence="1" id="KW-0812">Transmembrane</keyword>
<feature type="domain" description="DUF6594" evidence="2">
    <location>
        <begin position="35"/>
        <end position="289"/>
    </location>
</feature>
<gene>
    <name evidence="3" type="ORF">QBC38DRAFT_226349</name>
</gene>
<evidence type="ECO:0000259" key="2">
    <source>
        <dbReference type="Pfam" id="PF20237"/>
    </source>
</evidence>
<dbReference type="Proteomes" id="UP001301958">
    <property type="component" value="Unassembled WGS sequence"/>
</dbReference>
<proteinExistence type="predicted"/>
<dbReference type="InterPro" id="IPR046529">
    <property type="entry name" value="DUF6594"/>
</dbReference>
<protein>
    <recommendedName>
        <fullName evidence="2">DUF6594 domain-containing protein</fullName>
    </recommendedName>
</protein>
<dbReference type="EMBL" id="MU865292">
    <property type="protein sequence ID" value="KAK4231616.1"/>
    <property type="molecule type" value="Genomic_DNA"/>
</dbReference>
<keyword evidence="4" id="KW-1185">Reference proteome</keyword>
<accession>A0AAN7H1R2</accession>
<evidence type="ECO:0000313" key="3">
    <source>
        <dbReference type="EMBL" id="KAK4231616.1"/>
    </source>
</evidence>
<name>A0AAN7H1R2_9PEZI</name>
<evidence type="ECO:0000256" key="1">
    <source>
        <dbReference type="SAM" id="Phobius"/>
    </source>
</evidence>
<organism evidence="3 4">
    <name type="scientific">Podospora fimiseda</name>
    <dbReference type="NCBI Taxonomy" id="252190"/>
    <lineage>
        <taxon>Eukaryota</taxon>
        <taxon>Fungi</taxon>
        <taxon>Dikarya</taxon>
        <taxon>Ascomycota</taxon>
        <taxon>Pezizomycotina</taxon>
        <taxon>Sordariomycetes</taxon>
        <taxon>Sordariomycetidae</taxon>
        <taxon>Sordariales</taxon>
        <taxon>Podosporaceae</taxon>
        <taxon>Podospora</taxon>
    </lineage>
</organism>
<feature type="transmembrane region" description="Helical" evidence="1">
    <location>
        <begin position="251"/>
        <end position="270"/>
    </location>
</feature>